<dbReference type="RefSeq" id="WP_268780299.1">
    <property type="nucleotide sequence ID" value="NZ_JAPRAT010000018.1"/>
</dbReference>
<dbReference type="AlphaFoldDB" id="A0A9J6RDA9"/>
<keyword evidence="2" id="KW-1185">Reference proteome</keyword>
<reference evidence="1" key="1">
    <citation type="submission" date="2022-11" db="EMBL/GenBank/DDBJ databases">
        <title>WGS of Natronobacillus azotifigens 24KS-1, an anaerobic diazotrophic haloalkaliphile from soda-rich habitats.</title>
        <authorList>
            <person name="Sorokin D.Y."/>
            <person name="Merkel A.Y."/>
        </authorList>
    </citation>
    <scope>NUCLEOTIDE SEQUENCE</scope>
    <source>
        <strain evidence="1">24KS-1</strain>
    </source>
</reference>
<accession>A0A9J6RDA9</accession>
<organism evidence="1 2">
    <name type="scientific">Natronobacillus azotifigens</name>
    <dbReference type="NCBI Taxonomy" id="472978"/>
    <lineage>
        <taxon>Bacteria</taxon>
        <taxon>Bacillati</taxon>
        <taxon>Bacillota</taxon>
        <taxon>Bacilli</taxon>
        <taxon>Bacillales</taxon>
        <taxon>Bacillaceae</taxon>
        <taxon>Natronobacillus</taxon>
    </lineage>
</organism>
<proteinExistence type="predicted"/>
<sequence>MNLWKITDGSTEWEIEVDTITVLKDSNLIWYKLIRLIDDYFTNKQSNVKIVEGEQIIQKKDWECHFIPFDAHLQVDKLKVKSPLNPLMDELCEDIVASPAYQELLSVWSELNEELQFANRKLDKYKLSLQLEAFDSKKMKQSLFFQPLEPFMSPNDYKLLFLKLLSERAMNKKTLIIIELPELYADVGAINQFMEHISQLSKIGYHFIIVTQKNLGQTSNYLFENQIIHKASLKMMKRKVQSQLPFVCEEGLYEEVEDQILELVDNCNFKSEILPTLSEMEQAKKVVLYTVFNHLDIPLNLDVTGFTPNLRNYIESQV</sequence>
<evidence type="ECO:0000313" key="2">
    <source>
        <dbReference type="Proteomes" id="UP001084197"/>
    </source>
</evidence>
<dbReference type="Proteomes" id="UP001084197">
    <property type="component" value="Unassembled WGS sequence"/>
</dbReference>
<gene>
    <name evidence="1" type="ORF">OWO01_09925</name>
</gene>
<name>A0A9J6RDA9_9BACI</name>
<protein>
    <submittedName>
        <fullName evidence="1">Uncharacterized protein</fullName>
    </submittedName>
</protein>
<evidence type="ECO:0000313" key="1">
    <source>
        <dbReference type="EMBL" id="MCZ0703535.1"/>
    </source>
</evidence>
<comment type="caution">
    <text evidence="1">The sequence shown here is derived from an EMBL/GenBank/DDBJ whole genome shotgun (WGS) entry which is preliminary data.</text>
</comment>
<dbReference type="EMBL" id="JAPRAT010000018">
    <property type="protein sequence ID" value="MCZ0703535.1"/>
    <property type="molecule type" value="Genomic_DNA"/>
</dbReference>